<dbReference type="GO" id="GO:0003676">
    <property type="term" value="F:nucleic acid binding"/>
    <property type="evidence" value="ECO:0007669"/>
    <property type="project" value="InterPro"/>
</dbReference>
<dbReference type="AlphaFoldDB" id="A0A7J7ZD69"/>
<comment type="caution">
    <text evidence="1">The sequence shown here is derived from an EMBL/GenBank/DDBJ whole genome shotgun (WGS) entry which is preliminary data.</text>
</comment>
<accession>A0A7J7ZD69</accession>
<sequence>MNLHTRQTVNQVYYLEVLKRVCEKDKNYLNFSPTIHGSCITTMHTALSVREFLASKQITVLGHLPYSPDLAPNDFFLYPKIKEILKGRHFDDIQDTKGNTMTALMAIPEKVFQKYFESGLGTGIGA</sequence>
<protein>
    <submittedName>
        <fullName evidence="1">Uncharacterized protein</fullName>
    </submittedName>
</protein>
<dbReference type="Proteomes" id="UP000585614">
    <property type="component" value="Unassembled WGS sequence"/>
</dbReference>
<organism evidence="1 2">
    <name type="scientific">Rhinolophus ferrumequinum</name>
    <name type="common">Greater horseshoe bat</name>
    <dbReference type="NCBI Taxonomy" id="59479"/>
    <lineage>
        <taxon>Eukaryota</taxon>
        <taxon>Metazoa</taxon>
        <taxon>Chordata</taxon>
        <taxon>Craniata</taxon>
        <taxon>Vertebrata</taxon>
        <taxon>Euteleostomi</taxon>
        <taxon>Mammalia</taxon>
        <taxon>Eutheria</taxon>
        <taxon>Laurasiatheria</taxon>
        <taxon>Chiroptera</taxon>
        <taxon>Yinpterochiroptera</taxon>
        <taxon>Rhinolophoidea</taxon>
        <taxon>Rhinolophidae</taxon>
        <taxon>Rhinolophinae</taxon>
        <taxon>Rhinolophus</taxon>
    </lineage>
</organism>
<dbReference type="InterPro" id="IPR036397">
    <property type="entry name" value="RNaseH_sf"/>
</dbReference>
<proteinExistence type="predicted"/>
<gene>
    <name evidence="1" type="ORF">mRhiFer1_009734</name>
</gene>
<name>A0A7J7ZD69_RHIFE</name>
<dbReference type="EMBL" id="JACAGC010000004">
    <property type="protein sequence ID" value="KAF6371995.1"/>
    <property type="molecule type" value="Genomic_DNA"/>
</dbReference>
<evidence type="ECO:0000313" key="2">
    <source>
        <dbReference type="Proteomes" id="UP000585614"/>
    </source>
</evidence>
<evidence type="ECO:0000313" key="1">
    <source>
        <dbReference type="EMBL" id="KAF6371995.1"/>
    </source>
</evidence>
<dbReference type="Gene3D" id="3.30.420.10">
    <property type="entry name" value="Ribonuclease H-like superfamily/Ribonuclease H"/>
    <property type="match status" value="1"/>
</dbReference>
<reference evidence="1 2" key="1">
    <citation type="journal article" date="2020" name="Nature">
        <title>Six reference-quality genomes reveal evolution of bat adaptations.</title>
        <authorList>
            <person name="Jebb D."/>
            <person name="Huang Z."/>
            <person name="Pippel M."/>
            <person name="Hughes G.M."/>
            <person name="Lavrichenko K."/>
            <person name="Devanna P."/>
            <person name="Winkler S."/>
            <person name="Jermiin L.S."/>
            <person name="Skirmuntt E.C."/>
            <person name="Katzourakis A."/>
            <person name="Burkitt-Gray L."/>
            <person name="Ray D.A."/>
            <person name="Sullivan K.A.M."/>
            <person name="Roscito J.G."/>
            <person name="Kirilenko B.M."/>
            <person name="Davalos L.M."/>
            <person name="Corthals A.P."/>
            <person name="Power M.L."/>
            <person name="Jones G."/>
            <person name="Ransome R.D."/>
            <person name="Dechmann D.K.N."/>
            <person name="Locatelli A.G."/>
            <person name="Puechmaille S.J."/>
            <person name="Fedrigo O."/>
            <person name="Jarvis E.D."/>
            <person name="Hiller M."/>
            <person name="Vernes S.C."/>
            <person name="Myers E.W."/>
            <person name="Teeling E.C."/>
        </authorList>
    </citation>
    <scope>NUCLEOTIDE SEQUENCE [LARGE SCALE GENOMIC DNA]</scope>
    <source>
        <strain evidence="1">MRhiFer1</strain>
        <tissue evidence="1">Lung</tissue>
    </source>
</reference>